<keyword evidence="5" id="KW-0998">Cell outer membrane</keyword>
<protein>
    <submittedName>
        <fullName evidence="7">Outer membrane protein</fullName>
    </submittedName>
</protein>
<evidence type="ECO:0000256" key="2">
    <source>
        <dbReference type="ARBA" id="ARBA00005722"/>
    </source>
</evidence>
<feature type="chain" id="PRO_5016338783" evidence="6">
    <location>
        <begin position="34"/>
        <end position="266"/>
    </location>
</feature>
<dbReference type="SUPFAM" id="SSF56935">
    <property type="entry name" value="Porins"/>
    <property type="match status" value="1"/>
</dbReference>
<organism evidence="7 8">
    <name type="scientific">Hoeflea marina</name>
    <dbReference type="NCBI Taxonomy" id="274592"/>
    <lineage>
        <taxon>Bacteria</taxon>
        <taxon>Pseudomonadati</taxon>
        <taxon>Pseudomonadota</taxon>
        <taxon>Alphaproteobacteria</taxon>
        <taxon>Hyphomicrobiales</taxon>
        <taxon>Rhizobiaceae</taxon>
        <taxon>Hoeflea</taxon>
    </lineage>
</organism>
<dbReference type="AlphaFoldDB" id="A0A317PPN2"/>
<dbReference type="Proteomes" id="UP000246352">
    <property type="component" value="Unassembled WGS sequence"/>
</dbReference>
<gene>
    <name evidence="7" type="ORF">DFR52_102777</name>
</gene>
<dbReference type="Pfam" id="PF06629">
    <property type="entry name" value="MipA"/>
    <property type="match status" value="1"/>
</dbReference>
<keyword evidence="4" id="KW-0472">Membrane</keyword>
<evidence type="ECO:0000313" key="8">
    <source>
        <dbReference type="Proteomes" id="UP000246352"/>
    </source>
</evidence>
<evidence type="ECO:0000256" key="4">
    <source>
        <dbReference type="ARBA" id="ARBA00023136"/>
    </source>
</evidence>
<evidence type="ECO:0000256" key="1">
    <source>
        <dbReference type="ARBA" id="ARBA00004442"/>
    </source>
</evidence>
<evidence type="ECO:0000256" key="3">
    <source>
        <dbReference type="ARBA" id="ARBA00022729"/>
    </source>
</evidence>
<dbReference type="InterPro" id="IPR010583">
    <property type="entry name" value="MipA"/>
</dbReference>
<dbReference type="PANTHER" id="PTHR38776">
    <property type="entry name" value="MLTA-INTERACTING PROTEIN-RELATED"/>
    <property type="match status" value="1"/>
</dbReference>
<keyword evidence="8" id="KW-1185">Reference proteome</keyword>
<comment type="caution">
    <text evidence="7">The sequence shown here is derived from an EMBL/GenBank/DDBJ whole genome shotgun (WGS) entry which is preliminary data.</text>
</comment>
<feature type="signal peptide" evidence="6">
    <location>
        <begin position="1"/>
        <end position="33"/>
    </location>
</feature>
<evidence type="ECO:0000256" key="6">
    <source>
        <dbReference type="SAM" id="SignalP"/>
    </source>
</evidence>
<dbReference type="PANTHER" id="PTHR38776:SF1">
    <property type="entry name" value="MLTA-INTERACTING PROTEIN-RELATED"/>
    <property type="match status" value="1"/>
</dbReference>
<keyword evidence="3 6" id="KW-0732">Signal</keyword>
<name>A0A317PPN2_9HYPH</name>
<proteinExistence type="inferred from homology"/>
<dbReference type="GO" id="GO:0009279">
    <property type="term" value="C:cell outer membrane"/>
    <property type="evidence" value="ECO:0007669"/>
    <property type="project" value="UniProtKB-SubCell"/>
</dbReference>
<accession>A0A317PPN2</accession>
<dbReference type="EMBL" id="QGTR01000002">
    <property type="protein sequence ID" value="PWW02109.1"/>
    <property type="molecule type" value="Genomic_DNA"/>
</dbReference>
<sequence length="266" mass="27883">MKATFMTMQRLRTTTLMLGCGAAMLVLPLSASAQDASAPGIGFEVGLGGMVAPSYEGSNRYLLSPYPIISFNYLRLSNGFSLGGGDNEGLNFRPSFRYIGERDAGDEPALTGMEPVDAAIELGAGLKYTAGPVSVFGDVRYGVSGHHGIVAEIGADYLIEPVSRLTLSAGPRLSFASADYMNAYFGVTPAESITSGYSAYSAGGGLKSVGVAVNARYDFNDHWAGEAGASWNRLVGDAADSPLIAAGSKDQYTARIGLIRKFQIGF</sequence>
<comment type="similarity">
    <text evidence="2">Belongs to the MipA/OmpV family.</text>
</comment>
<comment type="subcellular location">
    <subcellularLocation>
        <location evidence="1">Cell outer membrane</location>
    </subcellularLocation>
</comment>
<evidence type="ECO:0000256" key="5">
    <source>
        <dbReference type="ARBA" id="ARBA00023237"/>
    </source>
</evidence>
<reference evidence="7 8" key="1">
    <citation type="submission" date="2018-05" db="EMBL/GenBank/DDBJ databases">
        <title>Genomic Encyclopedia of Type Strains, Phase IV (KMG-IV): sequencing the most valuable type-strain genomes for metagenomic binning, comparative biology and taxonomic classification.</title>
        <authorList>
            <person name="Goeker M."/>
        </authorList>
    </citation>
    <scope>NUCLEOTIDE SEQUENCE [LARGE SCALE GENOMIC DNA]</scope>
    <source>
        <strain evidence="7 8">DSM 16791</strain>
    </source>
</reference>
<evidence type="ECO:0000313" key="7">
    <source>
        <dbReference type="EMBL" id="PWW02109.1"/>
    </source>
</evidence>